<keyword evidence="1" id="KW-0472">Membrane</keyword>
<evidence type="ECO:0000256" key="1">
    <source>
        <dbReference type="SAM" id="Phobius"/>
    </source>
</evidence>
<reference evidence="2 3" key="1">
    <citation type="journal article" date="2013" name="Genome Announc.">
        <title>Genome Sequence of Mycoplasma columbinum Strain SF7.</title>
        <authorList>
            <person name="Guo Z."/>
            <person name="Xu X."/>
            <person name="Zheng Q."/>
            <person name="Li T."/>
            <person name="Kuang S."/>
            <person name="Zhang Z."/>
            <person name="Chen Y."/>
            <person name="Lu X."/>
            <person name="Zhou R."/>
            <person name="Bi D."/>
            <person name="Jin H."/>
        </authorList>
    </citation>
    <scope>NUCLEOTIDE SEQUENCE [LARGE SCALE GENOMIC DNA]</scope>
    <source>
        <strain evidence="2 3">SF7</strain>
    </source>
</reference>
<dbReference type="STRING" id="1037410.MCSF7_00854"/>
<evidence type="ECO:0000313" key="3">
    <source>
        <dbReference type="Proteomes" id="UP000004978"/>
    </source>
</evidence>
<gene>
    <name evidence="2" type="ORF">MCSF7_00854</name>
</gene>
<proteinExistence type="predicted"/>
<dbReference type="Gene3D" id="3.40.50.11110">
    <property type="entry name" value="Sialyltransferase, C-terminal GT-B Rossman nucleotide-binding domain"/>
    <property type="match status" value="1"/>
</dbReference>
<dbReference type="EMBL" id="AFXA01000009">
    <property type="protein sequence ID" value="EGV00310.1"/>
    <property type="molecule type" value="Genomic_DNA"/>
</dbReference>
<keyword evidence="1" id="KW-0812">Transmembrane</keyword>
<feature type="transmembrane region" description="Helical" evidence="1">
    <location>
        <begin position="9"/>
        <end position="30"/>
    </location>
</feature>
<accession>F9UJW4</accession>
<comment type="caution">
    <text evidence="2">The sequence shown here is derived from an EMBL/GenBank/DDBJ whole genome shotgun (WGS) entry which is preliminary data.</text>
</comment>
<keyword evidence="1" id="KW-1133">Transmembrane helix</keyword>
<name>F9UJW4_9BACT</name>
<evidence type="ECO:0000313" key="2">
    <source>
        <dbReference type="EMBL" id="EGV00310.1"/>
    </source>
</evidence>
<dbReference type="eggNOG" id="ENOG5031YJW">
    <property type="taxonomic scope" value="Bacteria"/>
</dbReference>
<organism evidence="2 3">
    <name type="scientific">Mycoplasmopsis columbina SF7</name>
    <dbReference type="NCBI Taxonomy" id="1037410"/>
    <lineage>
        <taxon>Bacteria</taxon>
        <taxon>Bacillati</taxon>
        <taxon>Mycoplasmatota</taxon>
        <taxon>Mycoplasmoidales</taxon>
        <taxon>Metamycoplasmataceae</taxon>
        <taxon>Mycoplasmopsis</taxon>
    </lineage>
</organism>
<protein>
    <submittedName>
        <fullName evidence="2">Uncharacterized protein</fullName>
    </submittedName>
</protein>
<dbReference type="AlphaFoldDB" id="F9UJW4"/>
<sequence length="576" mass="66779">MQKKLTKKWIAGLSITAGIAAVVLPTYYFVGGTYASPYIIKNLEKSNQNKYENIYNEEIQNIVDYQNQADVNIYINTYGVAFYNHMLQLAMLSKGATYFAYHSGISTQQNLNVEEFEKFLKETRNYDDNNAELRKNVEIKDFGSVSTSKWANWIKKIIAKHPTQKINLWVNASNLRFLAKEINIALNNQNININAFEDSYDIAKRVYDQYGSNLDKYYDQKTKEWKTNGAFIVDIENQYALSSLTDRIKFFYTNGNYIDRLKTLGYKNIFNLYENTPKDWTTLKDKLFVTRFSDKKRISTYWATVSGQNWEKDRDIVKKYAQNGKKSIIILGNSIIDLNLNLVATIAKTYGANYNIYFKGHPAYNSLGNTLRETFVKGKTINFDNLLTGSKDKLTISNDLVVHILESQISSEEFTTYHALEENGLWFDKWFFASLQSNAKFGIINGKNEVTDIEGFYDYDEKVLHVRKNASLEVLNKFKVYEDEIFATQFLSKANLFINLLENSKDKNFADLTIADFDIHFENYQTLDHPLYNLLEKSINSKNNENGEIDFTLKIKSNINQDEFVVNIIKKVTNEK</sequence>
<dbReference type="RefSeq" id="WP_006608581.1">
    <property type="nucleotide sequence ID" value="NZ_AFXA01000009.1"/>
</dbReference>
<dbReference type="Proteomes" id="UP000004978">
    <property type="component" value="Unassembled WGS sequence"/>
</dbReference>
<keyword evidence="3" id="KW-1185">Reference proteome</keyword>